<keyword evidence="18" id="KW-1185">Reference proteome</keyword>
<dbReference type="PANTHER" id="PTHR24421">
    <property type="entry name" value="NITRATE/NITRITE SENSOR PROTEIN NARX-RELATED"/>
    <property type="match status" value="1"/>
</dbReference>
<keyword evidence="6" id="KW-0004">4Fe-4S</keyword>
<evidence type="ECO:0000256" key="12">
    <source>
        <dbReference type="ARBA" id="ARBA00023012"/>
    </source>
</evidence>
<keyword evidence="17" id="KW-0067">ATP-binding</keyword>
<keyword evidence="12" id="KW-0902">Two-component regulatory system</keyword>
<dbReference type="Gene3D" id="1.20.5.1930">
    <property type="match status" value="1"/>
</dbReference>
<dbReference type="SMART" id="SM00387">
    <property type="entry name" value="HATPase_c"/>
    <property type="match status" value="1"/>
</dbReference>
<dbReference type="Proteomes" id="UP001293718">
    <property type="component" value="Unassembled WGS sequence"/>
</dbReference>
<keyword evidence="13" id="KW-0411">Iron-sulfur</keyword>
<keyword evidence="10" id="KW-0418">Kinase</keyword>
<evidence type="ECO:0000256" key="4">
    <source>
        <dbReference type="ARBA" id="ARBA00012438"/>
    </source>
</evidence>
<dbReference type="Gene3D" id="3.30.565.10">
    <property type="entry name" value="Histidine kinase-like ATPase, C-terminal domain"/>
    <property type="match status" value="1"/>
</dbReference>
<dbReference type="PRINTS" id="PR00344">
    <property type="entry name" value="BCTRLSENSOR"/>
</dbReference>
<protein>
    <recommendedName>
        <fullName evidence="5">Oxygen sensor histidine kinase NreB</fullName>
        <ecNumber evidence="4">2.7.13.3</ecNumber>
    </recommendedName>
    <alternativeName>
        <fullName evidence="15">Nitrogen regulation protein B</fullName>
    </alternativeName>
</protein>
<dbReference type="InterPro" id="IPR003594">
    <property type="entry name" value="HATPase_dom"/>
</dbReference>
<keyword evidence="8" id="KW-0808">Transferase</keyword>
<evidence type="ECO:0000259" key="16">
    <source>
        <dbReference type="PROSITE" id="PS50109"/>
    </source>
</evidence>
<organism evidence="17 18">
    <name type="scientific">Azohydromonas lata</name>
    <dbReference type="NCBI Taxonomy" id="45677"/>
    <lineage>
        <taxon>Bacteria</taxon>
        <taxon>Pseudomonadati</taxon>
        <taxon>Pseudomonadota</taxon>
        <taxon>Betaproteobacteria</taxon>
        <taxon>Burkholderiales</taxon>
        <taxon>Sphaerotilaceae</taxon>
        <taxon>Azohydromonas</taxon>
    </lineage>
</organism>
<reference evidence="17 18" key="1">
    <citation type="submission" date="2023-11" db="EMBL/GenBank/DDBJ databases">
        <title>Draft genome of Azohydromonas lata strain H1 (DSM1123), a polyhydroxyalkanoate producer.</title>
        <authorList>
            <person name="Traversa D."/>
            <person name="D'Addabbo P."/>
            <person name="Pazzani C."/>
            <person name="Manzari C."/>
            <person name="Chiara M."/>
            <person name="Scrascia M."/>
        </authorList>
    </citation>
    <scope>NUCLEOTIDE SEQUENCE [LARGE SCALE GENOMIC DNA]</scope>
    <source>
        <strain evidence="17 18">H1</strain>
    </source>
</reference>
<comment type="subcellular location">
    <subcellularLocation>
        <location evidence="3">Cytoplasm</location>
    </subcellularLocation>
</comment>
<evidence type="ECO:0000256" key="14">
    <source>
        <dbReference type="ARBA" id="ARBA00024827"/>
    </source>
</evidence>
<dbReference type="InterPro" id="IPR005467">
    <property type="entry name" value="His_kinase_dom"/>
</dbReference>
<dbReference type="PANTHER" id="PTHR24421:SF58">
    <property type="entry name" value="SIGNAL TRANSDUCTION HISTIDINE-PROTEIN KINASE_PHOSPHATASE UHPB"/>
    <property type="match status" value="1"/>
</dbReference>
<dbReference type="InterPro" id="IPR036890">
    <property type="entry name" value="HATPase_C_sf"/>
</dbReference>
<evidence type="ECO:0000313" key="18">
    <source>
        <dbReference type="Proteomes" id="UP001293718"/>
    </source>
</evidence>
<evidence type="ECO:0000256" key="6">
    <source>
        <dbReference type="ARBA" id="ARBA00022485"/>
    </source>
</evidence>
<dbReference type="InterPro" id="IPR004358">
    <property type="entry name" value="Sig_transdc_His_kin-like_C"/>
</dbReference>
<proteinExistence type="predicted"/>
<evidence type="ECO:0000256" key="2">
    <source>
        <dbReference type="ARBA" id="ARBA00001966"/>
    </source>
</evidence>
<accession>A0ABU5INM0</accession>
<dbReference type="RefSeq" id="WP_066334452.1">
    <property type="nucleotide sequence ID" value="NZ_JAXOJX010000071.1"/>
</dbReference>
<comment type="function">
    <text evidence="14">Member of the two-component regulatory system NreB/NreC involved in the control of dissimilatory nitrate/nitrite reduction in response to oxygen. NreB functions as a direct oxygen sensor histidine kinase which is autophosphorylated, in the absence of oxygen, probably at the conserved histidine residue, and transfers its phosphate group probably to a conserved aspartate residue of NreC. NreB/NreC activates the expression of the nitrate (narGHJI) and nitrite (nir) reductase operons, as well as the putative nitrate transporter gene narT.</text>
</comment>
<dbReference type="Pfam" id="PF02518">
    <property type="entry name" value="HATPase_c"/>
    <property type="match status" value="1"/>
</dbReference>
<evidence type="ECO:0000256" key="5">
    <source>
        <dbReference type="ARBA" id="ARBA00017322"/>
    </source>
</evidence>
<evidence type="ECO:0000256" key="1">
    <source>
        <dbReference type="ARBA" id="ARBA00000085"/>
    </source>
</evidence>
<evidence type="ECO:0000313" key="17">
    <source>
        <dbReference type="EMBL" id="MDZ5460497.1"/>
    </source>
</evidence>
<comment type="caution">
    <text evidence="17">The sequence shown here is derived from an EMBL/GenBank/DDBJ whole genome shotgun (WGS) entry which is preliminary data.</text>
</comment>
<evidence type="ECO:0000256" key="15">
    <source>
        <dbReference type="ARBA" id="ARBA00030800"/>
    </source>
</evidence>
<dbReference type="CDD" id="cd16917">
    <property type="entry name" value="HATPase_UhpB-NarQ-NarX-like"/>
    <property type="match status" value="1"/>
</dbReference>
<evidence type="ECO:0000256" key="10">
    <source>
        <dbReference type="ARBA" id="ARBA00022777"/>
    </source>
</evidence>
<evidence type="ECO:0000256" key="8">
    <source>
        <dbReference type="ARBA" id="ARBA00022679"/>
    </source>
</evidence>
<dbReference type="InterPro" id="IPR011712">
    <property type="entry name" value="Sig_transdc_His_kin_sub3_dim/P"/>
</dbReference>
<dbReference type="EC" id="2.7.13.3" evidence="4"/>
<gene>
    <name evidence="17" type="ORF">SM757_28340</name>
</gene>
<evidence type="ECO:0000256" key="9">
    <source>
        <dbReference type="ARBA" id="ARBA00022723"/>
    </source>
</evidence>
<sequence>MNNMVHPEGNELARLRGLLQHTEAQQARQQARLAQQLHGDLGALLVAVKLELGWVERRLGEQPDLGAKCASLGGLLDAAVDNLNRLATSLRPRLLEWPGLWSALEWLAQDFAQRENLHADVRMHVQAGVALPASAQDWADAVYRSAEELLTNVARHAQARTLRVRLYVEEPPEGVMLLEVGDDGVGFEPAALEHGWGLLALRERVAHWGGRLTLASAPGGGTTVRLKLPLPRGEDA</sequence>
<dbReference type="EMBL" id="JAXOJX010000071">
    <property type="protein sequence ID" value="MDZ5460497.1"/>
    <property type="molecule type" value="Genomic_DNA"/>
</dbReference>
<keyword evidence="17" id="KW-0547">Nucleotide-binding</keyword>
<evidence type="ECO:0000256" key="13">
    <source>
        <dbReference type="ARBA" id="ARBA00023014"/>
    </source>
</evidence>
<keyword evidence="9" id="KW-0479">Metal-binding</keyword>
<keyword evidence="11" id="KW-0408">Iron</keyword>
<keyword evidence="7" id="KW-0963">Cytoplasm</keyword>
<dbReference type="Pfam" id="PF07730">
    <property type="entry name" value="HisKA_3"/>
    <property type="match status" value="1"/>
</dbReference>
<comment type="cofactor">
    <cofactor evidence="2">
        <name>[4Fe-4S] cluster</name>
        <dbReference type="ChEBI" id="CHEBI:49883"/>
    </cofactor>
</comment>
<evidence type="ECO:0000256" key="7">
    <source>
        <dbReference type="ARBA" id="ARBA00022490"/>
    </source>
</evidence>
<feature type="domain" description="Histidine kinase" evidence="16">
    <location>
        <begin position="148"/>
        <end position="232"/>
    </location>
</feature>
<dbReference type="GO" id="GO:0005524">
    <property type="term" value="F:ATP binding"/>
    <property type="evidence" value="ECO:0007669"/>
    <property type="project" value="UniProtKB-KW"/>
</dbReference>
<dbReference type="SUPFAM" id="SSF55874">
    <property type="entry name" value="ATPase domain of HSP90 chaperone/DNA topoisomerase II/histidine kinase"/>
    <property type="match status" value="1"/>
</dbReference>
<comment type="catalytic activity">
    <reaction evidence="1">
        <text>ATP + protein L-histidine = ADP + protein N-phospho-L-histidine.</text>
        <dbReference type="EC" id="2.7.13.3"/>
    </reaction>
</comment>
<evidence type="ECO:0000256" key="3">
    <source>
        <dbReference type="ARBA" id="ARBA00004496"/>
    </source>
</evidence>
<dbReference type="PROSITE" id="PS50109">
    <property type="entry name" value="HIS_KIN"/>
    <property type="match status" value="1"/>
</dbReference>
<dbReference type="InterPro" id="IPR050482">
    <property type="entry name" value="Sensor_HK_TwoCompSys"/>
</dbReference>
<name>A0ABU5INM0_9BURK</name>
<evidence type="ECO:0000256" key="11">
    <source>
        <dbReference type="ARBA" id="ARBA00023004"/>
    </source>
</evidence>